<dbReference type="RefSeq" id="WP_342759617.1">
    <property type="nucleotide sequence ID" value="NZ_CP146256.1"/>
</dbReference>
<keyword evidence="7" id="KW-1185">Reference proteome</keyword>
<keyword evidence="3" id="KW-0804">Transcription</keyword>
<dbReference type="InterPro" id="IPR036388">
    <property type="entry name" value="WH-like_DNA-bd_sf"/>
</dbReference>
<dbReference type="Pfam" id="PF09339">
    <property type="entry name" value="HTH_IclR"/>
    <property type="match status" value="1"/>
</dbReference>
<dbReference type="Proteomes" id="UP001451571">
    <property type="component" value="Chromosome"/>
</dbReference>
<evidence type="ECO:0000256" key="3">
    <source>
        <dbReference type="ARBA" id="ARBA00023163"/>
    </source>
</evidence>
<evidence type="ECO:0000259" key="4">
    <source>
        <dbReference type="PROSITE" id="PS51077"/>
    </source>
</evidence>
<evidence type="ECO:0000313" key="6">
    <source>
        <dbReference type="EMBL" id="XAH76044.1"/>
    </source>
</evidence>
<dbReference type="SMART" id="SM00346">
    <property type="entry name" value="HTH_ICLR"/>
    <property type="match status" value="1"/>
</dbReference>
<organism evidence="6 7">
    <name type="scientific">Kineothrix sedimenti</name>
    <dbReference type="NCBI Taxonomy" id="3123317"/>
    <lineage>
        <taxon>Bacteria</taxon>
        <taxon>Bacillati</taxon>
        <taxon>Bacillota</taxon>
        <taxon>Clostridia</taxon>
        <taxon>Lachnospirales</taxon>
        <taxon>Lachnospiraceae</taxon>
        <taxon>Kineothrix</taxon>
    </lineage>
</organism>
<dbReference type="InterPro" id="IPR050707">
    <property type="entry name" value="HTH_MetabolicPath_Reg"/>
</dbReference>
<evidence type="ECO:0000256" key="2">
    <source>
        <dbReference type="ARBA" id="ARBA00023125"/>
    </source>
</evidence>
<feature type="domain" description="HTH iclR-type" evidence="4">
    <location>
        <begin position="21"/>
        <end position="83"/>
    </location>
</feature>
<dbReference type="Pfam" id="PF01614">
    <property type="entry name" value="IclR_C"/>
    <property type="match status" value="1"/>
</dbReference>
<proteinExistence type="predicted"/>
<keyword evidence="2" id="KW-0238">DNA-binding</keyword>
<dbReference type="SUPFAM" id="SSF55781">
    <property type="entry name" value="GAF domain-like"/>
    <property type="match status" value="1"/>
</dbReference>
<dbReference type="PROSITE" id="PS51077">
    <property type="entry name" value="HTH_ICLR"/>
    <property type="match status" value="1"/>
</dbReference>
<evidence type="ECO:0000259" key="5">
    <source>
        <dbReference type="PROSITE" id="PS51078"/>
    </source>
</evidence>
<dbReference type="EMBL" id="CP146256">
    <property type="protein sequence ID" value="XAH76044.1"/>
    <property type="molecule type" value="Genomic_DNA"/>
</dbReference>
<dbReference type="InterPro" id="IPR036390">
    <property type="entry name" value="WH_DNA-bd_sf"/>
</dbReference>
<dbReference type="InterPro" id="IPR014757">
    <property type="entry name" value="Tscrpt_reg_IclR_C"/>
</dbReference>
<dbReference type="PROSITE" id="PS51078">
    <property type="entry name" value="ICLR_ED"/>
    <property type="match status" value="1"/>
</dbReference>
<sequence length="271" mass="30691">MDVRMVENEEKEDRNMAYTEHRSTARILRILELVAQKEEGYTLSKLAELLDAPKGSIFPMIQTLKEFHFLRQEEHTGLYKIGPAAFQVGMSFVNNGGTLKYVEKVLEDIVDQCLETVHFAVLDKGNVVYLLKKDSPQAIRMTSSVGKTLPAYATGIGKALLLDCSLEELHRIYPDGLHKMTENTIVDFDMLHDQLTGFRGDDVSYEYEESNKDVQCVAVAIRKSGKIIASVSVAVPVFRCTDEKQLEIKEILLRAKKVLENYFMNETVSFS</sequence>
<keyword evidence="1" id="KW-0805">Transcription regulation</keyword>
<dbReference type="PANTHER" id="PTHR30136">
    <property type="entry name" value="HELIX-TURN-HELIX TRANSCRIPTIONAL REGULATOR, ICLR FAMILY"/>
    <property type="match status" value="1"/>
</dbReference>
<protein>
    <submittedName>
        <fullName evidence="6">IclR family transcriptional regulator</fullName>
    </submittedName>
</protein>
<dbReference type="InterPro" id="IPR005471">
    <property type="entry name" value="Tscrpt_reg_IclR_N"/>
</dbReference>
<feature type="domain" description="IclR-ED" evidence="5">
    <location>
        <begin position="84"/>
        <end position="265"/>
    </location>
</feature>
<gene>
    <name evidence="6" type="ORF">V6984_09895</name>
</gene>
<dbReference type="Gene3D" id="3.30.450.40">
    <property type="match status" value="1"/>
</dbReference>
<accession>A0ABZ3F0G2</accession>
<dbReference type="PANTHER" id="PTHR30136:SF24">
    <property type="entry name" value="HTH-TYPE TRANSCRIPTIONAL REPRESSOR ALLR"/>
    <property type="match status" value="1"/>
</dbReference>
<evidence type="ECO:0000313" key="7">
    <source>
        <dbReference type="Proteomes" id="UP001451571"/>
    </source>
</evidence>
<reference evidence="6 7" key="1">
    <citation type="submission" date="2024-02" db="EMBL/GenBank/DDBJ databases">
        <title>Bacterial strain from lacustrine sediment.</title>
        <authorList>
            <person name="Petit C."/>
            <person name="Fadhlaoui K."/>
        </authorList>
    </citation>
    <scope>NUCLEOTIDE SEQUENCE [LARGE SCALE GENOMIC DNA]</scope>
    <source>
        <strain evidence="6 7">IPX-CK</strain>
    </source>
</reference>
<dbReference type="Gene3D" id="1.10.10.10">
    <property type="entry name" value="Winged helix-like DNA-binding domain superfamily/Winged helix DNA-binding domain"/>
    <property type="match status" value="1"/>
</dbReference>
<evidence type="ECO:0000256" key="1">
    <source>
        <dbReference type="ARBA" id="ARBA00023015"/>
    </source>
</evidence>
<dbReference type="SUPFAM" id="SSF46785">
    <property type="entry name" value="Winged helix' DNA-binding domain"/>
    <property type="match status" value="1"/>
</dbReference>
<name>A0ABZ3F0G2_9FIRM</name>
<dbReference type="InterPro" id="IPR029016">
    <property type="entry name" value="GAF-like_dom_sf"/>
</dbReference>